<protein>
    <submittedName>
        <fullName evidence="1">Uncharacterized protein</fullName>
    </submittedName>
</protein>
<proteinExistence type="predicted"/>
<evidence type="ECO:0000313" key="2">
    <source>
        <dbReference type="Proteomes" id="UP000653674"/>
    </source>
</evidence>
<accession>A0A8J3LSJ7</accession>
<reference evidence="1" key="1">
    <citation type="submission" date="2021-01" db="EMBL/GenBank/DDBJ databases">
        <title>Whole genome shotgun sequence of Planosporangium flavigriseum NBRC 105377.</title>
        <authorList>
            <person name="Komaki H."/>
            <person name="Tamura T."/>
        </authorList>
    </citation>
    <scope>NUCLEOTIDE SEQUENCE</scope>
    <source>
        <strain evidence="1">NBRC 105377</strain>
    </source>
</reference>
<keyword evidence="2" id="KW-1185">Reference proteome</keyword>
<dbReference type="AlphaFoldDB" id="A0A8J3LSJ7"/>
<gene>
    <name evidence="1" type="ORF">Pfl04_12650</name>
</gene>
<evidence type="ECO:0000313" key="1">
    <source>
        <dbReference type="EMBL" id="GIG72861.1"/>
    </source>
</evidence>
<name>A0A8J3LSJ7_9ACTN</name>
<sequence>MLIGMSMTTIKITTELRDRLARLASEDYGGATLAEALRRLLAEHEEREALAAYERLRADEDEWASYRNESRLTDNAAGDWMRQDPAA</sequence>
<organism evidence="1 2">
    <name type="scientific">Planosporangium flavigriseum</name>
    <dbReference type="NCBI Taxonomy" id="373681"/>
    <lineage>
        <taxon>Bacteria</taxon>
        <taxon>Bacillati</taxon>
        <taxon>Actinomycetota</taxon>
        <taxon>Actinomycetes</taxon>
        <taxon>Micromonosporales</taxon>
        <taxon>Micromonosporaceae</taxon>
        <taxon>Planosporangium</taxon>
    </lineage>
</organism>
<dbReference type="EMBL" id="BONU01000006">
    <property type="protein sequence ID" value="GIG72861.1"/>
    <property type="molecule type" value="Genomic_DNA"/>
</dbReference>
<comment type="caution">
    <text evidence="1">The sequence shown here is derived from an EMBL/GenBank/DDBJ whole genome shotgun (WGS) entry which is preliminary data.</text>
</comment>
<dbReference type="Proteomes" id="UP000653674">
    <property type="component" value="Unassembled WGS sequence"/>
</dbReference>